<reference evidence="2" key="1">
    <citation type="journal article" date="2023" name="Front. Plant Sci.">
        <title>Chromosomal-level genome assembly of Melastoma candidum provides insights into trichome evolution.</title>
        <authorList>
            <person name="Zhong Y."/>
            <person name="Wu W."/>
            <person name="Sun C."/>
            <person name="Zou P."/>
            <person name="Liu Y."/>
            <person name="Dai S."/>
            <person name="Zhou R."/>
        </authorList>
    </citation>
    <scope>NUCLEOTIDE SEQUENCE [LARGE SCALE GENOMIC DNA]</scope>
</reference>
<sequence>MSVPAAPGGCRHLFRLVLSVRKITAQVTDASTTTIIAMVSSDESRPPTPTEVAIKRFPRHCWGSDTAGSVGERQASRLKEIGIDRVDIYAEEETSRQTRQRMMVLSLFESVRRAGI</sequence>
<name>A0ACB9QQX4_9MYRT</name>
<dbReference type="EMBL" id="CM042884">
    <property type="protein sequence ID" value="KAI4369237.1"/>
    <property type="molecule type" value="Genomic_DNA"/>
</dbReference>
<evidence type="ECO:0000313" key="1">
    <source>
        <dbReference type="EMBL" id="KAI4369237.1"/>
    </source>
</evidence>
<comment type="caution">
    <text evidence="1">The sequence shown here is derived from an EMBL/GenBank/DDBJ whole genome shotgun (WGS) entry which is preliminary data.</text>
</comment>
<accession>A0ACB9QQX4</accession>
<keyword evidence="2" id="KW-1185">Reference proteome</keyword>
<gene>
    <name evidence="1" type="ORF">MLD38_017705</name>
</gene>
<proteinExistence type="predicted"/>
<organism evidence="1 2">
    <name type="scientific">Melastoma candidum</name>
    <dbReference type="NCBI Taxonomy" id="119954"/>
    <lineage>
        <taxon>Eukaryota</taxon>
        <taxon>Viridiplantae</taxon>
        <taxon>Streptophyta</taxon>
        <taxon>Embryophyta</taxon>
        <taxon>Tracheophyta</taxon>
        <taxon>Spermatophyta</taxon>
        <taxon>Magnoliopsida</taxon>
        <taxon>eudicotyledons</taxon>
        <taxon>Gunneridae</taxon>
        <taxon>Pentapetalae</taxon>
        <taxon>rosids</taxon>
        <taxon>malvids</taxon>
        <taxon>Myrtales</taxon>
        <taxon>Melastomataceae</taxon>
        <taxon>Melastomatoideae</taxon>
        <taxon>Melastomateae</taxon>
        <taxon>Melastoma</taxon>
    </lineage>
</organism>
<evidence type="ECO:0000313" key="2">
    <source>
        <dbReference type="Proteomes" id="UP001057402"/>
    </source>
</evidence>
<dbReference type="Proteomes" id="UP001057402">
    <property type="component" value="Chromosome 5"/>
</dbReference>
<protein>
    <submittedName>
        <fullName evidence="1">Uncharacterized protein</fullName>
    </submittedName>
</protein>